<dbReference type="PROSITE" id="PS50920">
    <property type="entry name" value="SOLCAR"/>
    <property type="match status" value="3"/>
</dbReference>
<feature type="repeat" description="Solcar" evidence="10">
    <location>
        <begin position="161"/>
        <end position="267"/>
    </location>
</feature>
<keyword evidence="7" id="KW-1133">Transmembrane helix</keyword>
<evidence type="ECO:0000256" key="9">
    <source>
        <dbReference type="ARBA" id="ARBA00023136"/>
    </source>
</evidence>
<gene>
    <name evidence="13" type="primary">MTM1</name>
    <name evidence="13" type="ORF">EDC05_006542</name>
</gene>
<dbReference type="PANTHER" id="PTHR45760:SF2">
    <property type="entry name" value="FI19922P1-RELATED"/>
    <property type="match status" value="1"/>
</dbReference>
<evidence type="ECO:0000256" key="3">
    <source>
        <dbReference type="ARBA" id="ARBA00022448"/>
    </source>
</evidence>
<feature type="compositionally biased region" description="Low complexity" evidence="12">
    <location>
        <begin position="1"/>
        <end position="22"/>
    </location>
</feature>
<dbReference type="SUPFAM" id="SSF103506">
    <property type="entry name" value="Mitochondrial carrier"/>
    <property type="match status" value="1"/>
</dbReference>
<evidence type="ECO:0000256" key="2">
    <source>
        <dbReference type="ARBA" id="ARBA00006375"/>
    </source>
</evidence>
<comment type="subcellular location">
    <subcellularLocation>
        <location evidence="1">Mitochondrion inner membrane</location>
        <topology evidence="1">Multi-pass membrane protein</topology>
    </subcellularLocation>
</comment>
<dbReference type="InterPro" id="IPR045315">
    <property type="entry name" value="Mtm1-like"/>
</dbReference>
<feature type="region of interest" description="Disordered" evidence="12">
    <location>
        <begin position="1"/>
        <end position="30"/>
    </location>
</feature>
<evidence type="ECO:0000313" key="13">
    <source>
        <dbReference type="EMBL" id="KAJ1985495.1"/>
    </source>
</evidence>
<dbReference type="Gene3D" id="1.50.40.10">
    <property type="entry name" value="Mitochondrial carrier domain"/>
    <property type="match status" value="2"/>
</dbReference>
<dbReference type="InterPro" id="IPR023395">
    <property type="entry name" value="MCP_dom_sf"/>
</dbReference>
<evidence type="ECO:0000256" key="10">
    <source>
        <dbReference type="PROSITE-ProRule" id="PRU00282"/>
    </source>
</evidence>
<evidence type="ECO:0000256" key="12">
    <source>
        <dbReference type="SAM" id="MobiDB-lite"/>
    </source>
</evidence>
<comment type="caution">
    <text evidence="13">The sequence shown here is derived from an EMBL/GenBank/DDBJ whole genome shotgun (WGS) entry which is preliminary data.</text>
</comment>
<dbReference type="Proteomes" id="UP001151295">
    <property type="component" value="Unassembled WGS sequence"/>
</dbReference>
<keyword evidence="3 11" id="KW-0813">Transport</keyword>
<evidence type="ECO:0000256" key="6">
    <source>
        <dbReference type="ARBA" id="ARBA00022792"/>
    </source>
</evidence>
<dbReference type="Pfam" id="PF00153">
    <property type="entry name" value="Mito_carr"/>
    <property type="match status" value="4"/>
</dbReference>
<evidence type="ECO:0000256" key="7">
    <source>
        <dbReference type="ARBA" id="ARBA00022989"/>
    </source>
</evidence>
<evidence type="ECO:0000256" key="11">
    <source>
        <dbReference type="RuleBase" id="RU000488"/>
    </source>
</evidence>
<name>A0ABQ8PCG3_9FUNG</name>
<sequence>MPAQAQSSAAPSNLKPAAAKAAPEPETPGLKSRIVSACTGAVITSLLMTPFDVVKTRQQSQTLVRADPLIPAVREWRATHYWVPRNARDLVDSALYSYLREEGSIKDSSTRSAKLRPLASQLCLCLDPSVSGSGGHSISSNSTSIFGKDGSFFSGSAGKNSSLAAEGGGSRIAAAWQELYHELIAPPRASQARLWPQELLSAEHTLPSTGAASVQAGSRINGTIAGMQHIARTEGIATLWRGLSPTLVASGPSTVIYFVGYDYLRQWIGNSMLASDRLAPYEKYASLVAGCAARTAAATAISPIELVRTRMQASATHDFRTVLQGISAEINKGGIGTLWRGLVPTLWRDVPFSAIYWFGYERWRARVYEPLFAYSEQGMDMFSRLAVAFCSGASSGIVAAALTIPFDVAKTRRQIEQHANPKSNVVQHNSLGQVIRHIVSTEGPRGLFAGLAPRLMKVAPSCAIMISSYELGKVLLSAN</sequence>
<keyword evidence="9 10" id="KW-0472">Membrane</keyword>
<keyword evidence="6" id="KW-0999">Mitochondrion inner membrane</keyword>
<feature type="repeat" description="Solcar" evidence="10">
    <location>
        <begin position="383"/>
        <end position="475"/>
    </location>
</feature>
<protein>
    <submittedName>
        <fullName evidence="13">Carrier protein, mitochondrial</fullName>
    </submittedName>
</protein>
<evidence type="ECO:0000256" key="1">
    <source>
        <dbReference type="ARBA" id="ARBA00004448"/>
    </source>
</evidence>
<keyword evidence="14" id="KW-1185">Reference proteome</keyword>
<evidence type="ECO:0000256" key="8">
    <source>
        <dbReference type="ARBA" id="ARBA00023128"/>
    </source>
</evidence>
<comment type="similarity">
    <text evidence="2 11">Belongs to the mitochondrial carrier (TC 2.A.29) family.</text>
</comment>
<dbReference type="EMBL" id="JANBQD010000285">
    <property type="protein sequence ID" value="KAJ1985495.1"/>
    <property type="molecule type" value="Genomic_DNA"/>
</dbReference>
<reference evidence="13" key="1">
    <citation type="submission" date="2022-07" db="EMBL/GenBank/DDBJ databases">
        <title>Phylogenomic reconstructions and comparative analyses of Kickxellomycotina fungi.</title>
        <authorList>
            <person name="Reynolds N.K."/>
            <person name="Stajich J.E."/>
            <person name="Barry K."/>
            <person name="Grigoriev I.V."/>
            <person name="Crous P."/>
            <person name="Smith M.E."/>
        </authorList>
    </citation>
    <scope>NUCLEOTIDE SEQUENCE</scope>
    <source>
        <strain evidence="13">BCRC 34882</strain>
    </source>
</reference>
<proteinExistence type="inferred from homology"/>
<accession>A0ABQ8PCG3</accession>
<dbReference type="PANTHER" id="PTHR45760">
    <property type="entry name" value="FI19922P1-RELATED"/>
    <property type="match status" value="1"/>
</dbReference>
<feature type="repeat" description="Solcar" evidence="10">
    <location>
        <begin position="281"/>
        <end position="366"/>
    </location>
</feature>
<evidence type="ECO:0000313" key="14">
    <source>
        <dbReference type="Proteomes" id="UP001151295"/>
    </source>
</evidence>
<dbReference type="InterPro" id="IPR018108">
    <property type="entry name" value="MCP_transmembrane"/>
</dbReference>
<evidence type="ECO:0000256" key="5">
    <source>
        <dbReference type="ARBA" id="ARBA00022737"/>
    </source>
</evidence>
<keyword evidence="5" id="KW-0677">Repeat</keyword>
<keyword evidence="8" id="KW-0496">Mitochondrion</keyword>
<evidence type="ECO:0000256" key="4">
    <source>
        <dbReference type="ARBA" id="ARBA00022692"/>
    </source>
</evidence>
<keyword evidence="4 10" id="KW-0812">Transmembrane</keyword>
<organism evidence="13 14">
    <name type="scientific">Coemansia umbellata</name>
    <dbReference type="NCBI Taxonomy" id="1424467"/>
    <lineage>
        <taxon>Eukaryota</taxon>
        <taxon>Fungi</taxon>
        <taxon>Fungi incertae sedis</taxon>
        <taxon>Zoopagomycota</taxon>
        <taxon>Kickxellomycotina</taxon>
        <taxon>Kickxellomycetes</taxon>
        <taxon>Kickxellales</taxon>
        <taxon>Kickxellaceae</taxon>
        <taxon>Coemansia</taxon>
    </lineage>
</organism>